<dbReference type="Pfam" id="PF00415">
    <property type="entry name" value="RCC1"/>
    <property type="match status" value="1"/>
</dbReference>
<dbReference type="InterPro" id="IPR035983">
    <property type="entry name" value="Hect_E3_ubiquitin_ligase"/>
</dbReference>
<protein>
    <submittedName>
        <fullName evidence="11">Probable E3 ubiquitin-protein ligase HERC4</fullName>
    </submittedName>
</protein>
<feature type="repeat" description="RCC1" evidence="7">
    <location>
        <begin position="298"/>
        <end position="353"/>
    </location>
</feature>
<dbReference type="SMART" id="SM00119">
    <property type="entry name" value="HECTc"/>
    <property type="match status" value="1"/>
</dbReference>
<evidence type="ECO:0000256" key="6">
    <source>
        <dbReference type="PROSITE-ProRule" id="PRU00104"/>
    </source>
</evidence>
<dbReference type="FunFam" id="3.30.2160.10:FF:000004">
    <property type="entry name" value="probable E3 ubiquitin-protein ligase HERC4 isoform X1"/>
    <property type="match status" value="1"/>
</dbReference>
<organism evidence="10 11">
    <name type="scientific">Hyalella azteca</name>
    <name type="common">Amphipod</name>
    <dbReference type="NCBI Taxonomy" id="294128"/>
    <lineage>
        <taxon>Eukaryota</taxon>
        <taxon>Metazoa</taxon>
        <taxon>Ecdysozoa</taxon>
        <taxon>Arthropoda</taxon>
        <taxon>Crustacea</taxon>
        <taxon>Multicrustacea</taxon>
        <taxon>Malacostraca</taxon>
        <taxon>Eumalacostraca</taxon>
        <taxon>Peracarida</taxon>
        <taxon>Amphipoda</taxon>
        <taxon>Senticaudata</taxon>
        <taxon>Talitrida</taxon>
        <taxon>Talitroidea</taxon>
        <taxon>Hyalellidae</taxon>
        <taxon>Hyalella</taxon>
    </lineage>
</organism>
<dbReference type="PANTHER" id="PTHR45622:SF76">
    <property type="entry name" value="HECT AND RLD DOMAIN CONTAINING E3 UBIQUITIN LIGASE 4, ISOFORM C"/>
    <property type="match status" value="1"/>
</dbReference>
<evidence type="ECO:0000256" key="4">
    <source>
        <dbReference type="ARBA" id="ARBA00022737"/>
    </source>
</evidence>
<keyword evidence="2" id="KW-0963">Cytoplasm</keyword>
<evidence type="ECO:0000259" key="9">
    <source>
        <dbReference type="PROSITE" id="PS50237"/>
    </source>
</evidence>
<evidence type="ECO:0000256" key="7">
    <source>
        <dbReference type="PROSITE-ProRule" id="PRU00235"/>
    </source>
</evidence>
<feature type="compositionally biased region" description="Low complexity" evidence="8">
    <location>
        <begin position="496"/>
        <end position="508"/>
    </location>
</feature>
<dbReference type="Gene3D" id="3.30.2160.10">
    <property type="entry name" value="Hect, E3 ligase catalytic domain"/>
    <property type="match status" value="1"/>
</dbReference>
<dbReference type="InterPro" id="IPR000408">
    <property type="entry name" value="Reg_chr_condens"/>
</dbReference>
<feature type="repeat" description="RCC1" evidence="7">
    <location>
        <begin position="179"/>
        <end position="230"/>
    </location>
</feature>
<feature type="active site" description="Glycyl thioester intermediate" evidence="6">
    <location>
        <position position="1146"/>
    </location>
</feature>
<dbReference type="GeneID" id="108668806"/>
<dbReference type="GO" id="GO:0004842">
    <property type="term" value="F:ubiquitin-protein transferase activity"/>
    <property type="evidence" value="ECO:0007669"/>
    <property type="project" value="InterPro"/>
</dbReference>
<sequence length="1178" mass="129704">MAEKSLSMLYCWGSSNCGQLGVPGTFDVHQEGGPTDGHKVDLPVRLKTINNIKQVAAGLEHTLFLTNKGEVFVSGNGEVGQLGILLPTSIKQIHAPVQVLTLKDHQVMQVAAGEQHSVAVTTYGEVYSWGDNTFGQTGIGGSEQEGPVSYPARNKTLAHLMVVQVACGAHHTLALTSDGSVYGWGLNSNGQLGMFTAEPVRKATLVTALQGLPIMQLCCGGQMSACISRCGYLLTWGNNRHGQLGRTIVSSNPKQCQDLGSALCSATPKVVPNLASYSVPIVYVAVGSNHVAALDSDGKLWTFGNGSLGCTGHGGAGGPDCSLSTPRTVLDLVGSTVTQVECGRNHTLALAHGNVYAFGDGSSGQLGITEVPSSGYVTAPRQLKPHWQNNHTRANETRQADACVQTSPDGTPDNGCEDMEVDEPLAESSPVFVKQIFCGGDCSFLLTTSCPRQSYDRTVAACCPAPVPPPSAASAALAADAAAQVATIAVPLPAPSSLEEASSPVPEVLPSPTLESSEASGRRLPVYELQLAHVRYLADLLPDQRIESDVFTYLETALASVACWNQSFLCTTFIRDPNEHAIDMHAASNFMTTLASITRDTAKDMIWSGIQSTASNLPSWCVTSECLRAYVLLVLTPHFSDVSNYKTLHLPYANKASAWSPKAKSIMVHWLSQSSLDFLERMVKAFVGAVGQALKDDNRQQTHVKPELVGLFDLLKQLYDVNKHRATGIALNTFYVDEIFDFVMISEDYKRWREKPLMGAKKLSDKVPMFFCDYPFLFNAVCKNVVLRVDSMVQMQNAVRSSVPLANLHYGDPTALLFSMFGANLSFDPHLRLKIHRDNILQDAFDQISMAMPRELKLPLVVEFHNEEAQDDGGVRKEFFLLLMRELLNPNYGMFQEYETSRYIWFRENSYESRHMFCLVGTLCGLAIYNSIIINLPFPLPLYKKILNEPMTLDDFIELDPVMGKNLRELLLYEGDDVEEVMCLNFTLDRVYFDEVVSKELKPGGADIPVTNDNREEYVQLIVDYILTKSIEEEFSSFCAGFERVCGGDILRLFQPVELMSLVVGNEDYDWDAFKSNTSYKGEYSADHETIVTFWSVFDEMALEDKKKFLLFLTGCDRVPLLGMRAIKMVIEPVQDSRLLPVAHTCVHQLDLPKYGTKERLKYKLLQAIQHYEGFGLV</sequence>
<dbReference type="RefSeq" id="XP_018011547.1">
    <property type="nucleotide sequence ID" value="XM_018156058.1"/>
</dbReference>
<feature type="repeat" description="RCC1" evidence="7">
    <location>
        <begin position="353"/>
        <end position="449"/>
    </location>
</feature>
<dbReference type="Proteomes" id="UP000694843">
    <property type="component" value="Unplaced"/>
</dbReference>
<dbReference type="PROSITE" id="PS00626">
    <property type="entry name" value="RCC1_2"/>
    <property type="match status" value="3"/>
</dbReference>
<dbReference type="PROSITE" id="PS50237">
    <property type="entry name" value="HECT"/>
    <property type="match status" value="1"/>
</dbReference>
<dbReference type="GO" id="GO:0005737">
    <property type="term" value="C:cytoplasm"/>
    <property type="evidence" value="ECO:0007669"/>
    <property type="project" value="UniProtKB-SubCell"/>
</dbReference>
<feature type="repeat" description="RCC1" evidence="7">
    <location>
        <begin position="124"/>
        <end position="178"/>
    </location>
</feature>
<comment type="subcellular location">
    <subcellularLocation>
        <location evidence="1">Cytoplasm</location>
    </subcellularLocation>
</comment>
<dbReference type="PROSITE" id="PS50012">
    <property type="entry name" value="RCC1_3"/>
    <property type="match status" value="7"/>
</dbReference>
<evidence type="ECO:0000313" key="11">
    <source>
        <dbReference type="RefSeq" id="XP_018011547.1"/>
    </source>
</evidence>
<dbReference type="SUPFAM" id="SSF50985">
    <property type="entry name" value="RCC1/BLIP-II"/>
    <property type="match status" value="2"/>
</dbReference>
<dbReference type="Pfam" id="PF25390">
    <property type="entry name" value="WD40_RLD"/>
    <property type="match status" value="1"/>
</dbReference>
<gene>
    <name evidence="11" type="primary">LOC108668806</name>
</gene>
<dbReference type="Pfam" id="PF00632">
    <property type="entry name" value="HECT"/>
    <property type="match status" value="1"/>
</dbReference>
<dbReference type="InterPro" id="IPR009091">
    <property type="entry name" value="RCC1/BLIP-II"/>
</dbReference>
<dbReference type="GO" id="GO:0009966">
    <property type="term" value="P:regulation of signal transduction"/>
    <property type="evidence" value="ECO:0007669"/>
    <property type="project" value="UniProtKB-ARBA"/>
</dbReference>
<dbReference type="PRINTS" id="PR00633">
    <property type="entry name" value="RCCNDNSATION"/>
</dbReference>
<feature type="domain" description="HECT" evidence="9">
    <location>
        <begin position="852"/>
        <end position="1178"/>
    </location>
</feature>
<dbReference type="KEGG" id="hazt:108668806"/>
<accession>A0A8B7ND75</accession>
<evidence type="ECO:0000256" key="2">
    <source>
        <dbReference type="ARBA" id="ARBA00022490"/>
    </source>
</evidence>
<dbReference type="Gene3D" id="3.90.1750.10">
    <property type="entry name" value="Hect, E3 ligase catalytic domains"/>
    <property type="match status" value="1"/>
</dbReference>
<feature type="region of interest" description="Disordered" evidence="8">
    <location>
        <begin position="496"/>
        <end position="517"/>
    </location>
</feature>
<keyword evidence="4" id="KW-0677">Repeat</keyword>
<feature type="repeat" description="RCC1" evidence="7">
    <location>
        <begin position="69"/>
        <end position="123"/>
    </location>
</feature>
<reference evidence="11" key="1">
    <citation type="submission" date="2025-08" db="UniProtKB">
        <authorList>
            <consortium name="RefSeq"/>
        </authorList>
    </citation>
    <scope>IDENTIFICATION</scope>
    <source>
        <tissue evidence="11">Whole organism</tissue>
    </source>
</reference>
<evidence type="ECO:0000313" key="10">
    <source>
        <dbReference type="Proteomes" id="UP000694843"/>
    </source>
</evidence>
<evidence type="ECO:0000256" key="5">
    <source>
        <dbReference type="ARBA" id="ARBA00022786"/>
    </source>
</evidence>
<feature type="region of interest" description="Disordered" evidence="8">
    <location>
        <begin position="392"/>
        <end position="412"/>
    </location>
</feature>
<dbReference type="OrthoDB" id="5981550at2759"/>
<evidence type="ECO:0000256" key="1">
    <source>
        <dbReference type="ARBA" id="ARBA00004496"/>
    </source>
</evidence>
<proteinExistence type="predicted"/>
<dbReference type="OMA" id="FKSQACW"/>
<dbReference type="CTD" id="26091"/>
<dbReference type="InterPro" id="IPR058923">
    <property type="entry name" value="RCC1-like_dom"/>
</dbReference>
<dbReference type="SUPFAM" id="SSF56204">
    <property type="entry name" value="Hect, E3 ligase catalytic domain"/>
    <property type="match status" value="1"/>
</dbReference>
<dbReference type="InterPro" id="IPR000569">
    <property type="entry name" value="HECT_dom"/>
</dbReference>
<dbReference type="AlphaFoldDB" id="A0A8B7ND75"/>
<name>A0A8B7ND75_HYAAZ</name>
<dbReference type="PANTHER" id="PTHR45622">
    <property type="entry name" value="UBIQUITIN-PROTEIN LIGASE E3A-RELATED"/>
    <property type="match status" value="1"/>
</dbReference>
<evidence type="ECO:0000256" key="8">
    <source>
        <dbReference type="SAM" id="MobiDB-lite"/>
    </source>
</evidence>
<dbReference type="Gene3D" id="3.30.2410.10">
    <property type="entry name" value="Hect, E3 ligase catalytic domain"/>
    <property type="match status" value="1"/>
</dbReference>
<feature type="repeat" description="RCC1" evidence="7">
    <location>
        <begin position="7"/>
        <end position="68"/>
    </location>
</feature>
<evidence type="ECO:0000256" key="3">
    <source>
        <dbReference type="ARBA" id="ARBA00022679"/>
    </source>
</evidence>
<keyword evidence="5 6" id="KW-0833">Ubl conjugation pathway</keyword>
<keyword evidence="3" id="KW-0808">Transferase</keyword>
<dbReference type="InterPro" id="IPR051709">
    <property type="entry name" value="Ub-ligase/GTPase-reg"/>
</dbReference>
<keyword evidence="10" id="KW-1185">Reference proteome</keyword>
<dbReference type="FunFam" id="3.30.2410.10:FF:000003">
    <property type="entry name" value="probable E3 ubiquitin-protein ligase HERC4 isoform X1"/>
    <property type="match status" value="1"/>
</dbReference>
<feature type="repeat" description="RCC1" evidence="7">
    <location>
        <begin position="231"/>
        <end position="297"/>
    </location>
</feature>
<dbReference type="CDD" id="cd00078">
    <property type="entry name" value="HECTc"/>
    <property type="match status" value="1"/>
</dbReference>
<dbReference type="Gene3D" id="2.130.10.30">
    <property type="entry name" value="Regulator of chromosome condensation 1/beta-lactamase-inhibitor protein II"/>
    <property type="match status" value="2"/>
</dbReference>